<evidence type="ECO:0000313" key="2">
    <source>
        <dbReference type="EMBL" id="TEB35001.1"/>
    </source>
</evidence>
<protein>
    <submittedName>
        <fullName evidence="2">Uncharacterized protein</fullName>
    </submittedName>
</protein>
<sequence length="127" mass="14084">MVNILYWKHSNDFSLAWFSKRMVVGITAFCGLVIALVLSAILKAFDIASSPPRTVWQPVNVRHRYANLDEPEDPHHPATSASYAAGALFGRKPWQEKLPCVPLPSETSLLSTGLCKHRGEALAPFRV</sequence>
<keyword evidence="1" id="KW-1133">Transmembrane helix</keyword>
<accession>A0A4Y7TM10</accession>
<comment type="caution">
    <text evidence="2">The sequence shown here is derived from an EMBL/GenBank/DDBJ whole genome shotgun (WGS) entry which is preliminary data.</text>
</comment>
<keyword evidence="1" id="KW-0812">Transmembrane</keyword>
<dbReference type="EMBL" id="QPFP01000008">
    <property type="protein sequence ID" value="TEB35001.1"/>
    <property type="molecule type" value="Genomic_DNA"/>
</dbReference>
<dbReference type="AlphaFoldDB" id="A0A4Y7TM10"/>
<feature type="transmembrane region" description="Helical" evidence="1">
    <location>
        <begin position="22"/>
        <end position="45"/>
    </location>
</feature>
<name>A0A4Y7TM10_COPMI</name>
<proteinExistence type="predicted"/>
<gene>
    <name evidence="2" type="ORF">FA13DRAFT_1432646</name>
</gene>
<organism evidence="2 3">
    <name type="scientific">Coprinellus micaceus</name>
    <name type="common">Glistening ink-cap mushroom</name>
    <name type="synonym">Coprinus micaceus</name>
    <dbReference type="NCBI Taxonomy" id="71717"/>
    <lineage>
        <taxon>Eukaryota</taxon>
        <taxon>Fungi</taxon>
        <taxon>Dikarya</taxon>
        <taxon>Basidiomycota</taxon>
        <taxon>Agaricomycotina</taxon>
        <taxon>Agaricomycetes</taxon>
        <taxon>Agaricomycetidae</taxon>
        <taxon>Agaricales</taxon>
        <taxon>Agaricineae</taxon>
        <taxon>Psathyrellaceae</taxon>
        <taxon>Coprinellus</taxon>
    </lineage>
</organism>
<keyword evidence="3" id="KW-1185">Reference proteome</keyword>
<keyword evidence="1" id="KW-0472">Membrane</keyword>
<dbReference type="Proteomes" id="UP000298030">
    <property type="component" value="Unassembled WGS sequence"/>
</dbReference>
<reference evidence="2 3" key="1">
    <citation type="journal article" date="2019" name="Nat. Ecol. Evol.">
        <title>Megaphylogeny resolves global patterns of mushroom evolution.</title>
        <authorList>
            <person name="Varga T."/>
            <person name="Krizsan K."/>
            <person name="Foldi C."/>
            <person name="Dima B."/>
            <person name="Sanchez-Garcia M."/>
            <person name="Sanchez-Ramirez S."/>
            <person name="Szollosi G.J."/>
            <person name="Szarkandi J.G."/>
            <person name="Papp V."/>
            <person name="Albert L."/>
            <person name="Andreopoulos W."/>
            <person name="Angelini C."/>
            <person name="Antonin V."/>
            <person name="Barry K.W."/>
            <person name="Bougher N.L."/>
            <person name="Buchanan P."/>
            <person name="Buyck B."/>
            <person name="Bense V."/>
            <person name="Catcheside P."/>
            <person name="Chovatia M."/>
            <person name="Cooper J."/>
            <person name="Damon W."/>
            <person name="Desjardin D."/>
            <person name="Finy P."/>
            <person name="Geml J."/>
            <person name="Haridas S."/>
            <person name="Hughes K."/>
            <person name="Justo A."/>
            <person name="Karasinski D."/>
            <person name="Kautmanova I."/>
            <person name="Kiss B."/>
            <person name="Kocsube S."/>
            <person name="Kotiranta H."/>
            <person name="LaButti K.M."/>
            <person name="Lechner B.E."/>
            <person name="Liimatainen K."/>
            <person name="Lipzen A."/>
            <person name="Lukacs Z."/>
            <person name="Mihaltcheva S."/>
            <person name="Morgado L.N."/>
            <person name="Niskanen T."/>
            <person name="Noordeloos M.E."/>
            <person name="Ohm R.A."/>
            <person name="Ortiz-Santana B."/>
            <person name="Ovrebo C."/>
            <person name="Racz N."/>
            <person name="Riley R."/>
            <person name="Savchenko A."/>
            <person name="Shiryaev A."/>
            <person name="Soop K."/>
            <person name="Spirin V."/>
            <person name="Szebenyi C."/>
            <person name="Tomsovsky M."/>
            <person name="Tulloss R.E."/>
            <person name="Uehling J."/>
            <person name="Grigoriev I.V."/>
            <person name="Vagvolgyi C."/>
            <person name="Papp T."/>
            <person name="Martin F.M."/>
            <person name="Miettinen O."/>
            <person name="Hibbett D.S."/>
            <person name="Nagy L.G."/>
        </authorList>
    </citation>
    <scope>NUCLEOTIDE SEQUENCE [LARGE SCALE GENOMIC DNA]</scope>
    <source>
        <strain evidence="2 3">FP101781</strain>
    </source>
</reference>
<evidence type="ECO:0000256" key="1">
    <source>
        <dbReference type="SAM" id="Phobius"/>
    </source>
</evidence>
<evidence type="ECO:0000313" key="3">
    <source>
        <dbReference type="Proteomes" id="UP000298030"/>
    </source>
</evidence>